<protein>
    <submittedName>
        <fullName evidence="1">Uncharacterized protein</fullName>
    </submittedName>
</protein>
<proteinExistence type="predicted"/>
<evidence type="ECO:0000313" key="1">
    <source>
        <dbReference type="EMBL" id="KAK8989693.1"/>
    </source>
</evidence>
<evidence type="ECO:0000313" key="2">
    <source>
        <dbReference type="Proteomes" id="UP001396334"/>
    </source>
</evidence>
<comment type="caution">
    <text evidence="1">The sequence shown here is derived from an EMBL/GenBank/DDBJ whole genome shotgun (WGS) entry which is preliminary data.</text>
</comment>
<name>A0ABR2PMM7_9ROSI</name>
<reference evidence="1 2" key="1">
    <citation type="journal article" date="2024" name="G3 (Bethesda)">
        <title>Genome assembly of Hibiscus sabdariffa L. provides insights into metabolisms of medicinal natural products.</title>
        <authorList>
            <person name="Kim T."/>
        </authorList>
    </citation>
    <scope>NUCLEOTIDE SEQUENCE [LARGE SCALE GENOMIC DNA]</scope>
    <source>
        <strain evidence="1">TK-2024</strain>
        <tissue evidence="1">Old leaves</tissue>
    </source>
</reference>
<sequence length="105" mass="11656">MELVMWIPIDILIPDRFTISEIATTFFSFARSVQEEGKISGTSANAVCVAQVNAPASKSVAGNRTLSYEITFASDGMAYVVHCIARIRIDRVDQRDSSREESHCR</sequence>
<organism evidence="1 2">
    <name type="scientific">Hibiscus sabdariffa</name>
    <name type="common">roselle</name>
    <dbReference type="NCBI Taxonomy" id="183260"/>
    <lineage>
        <taxon>Eukaryota</taxon>
        <taxon>Viridiplantae</taxon>
        <taxon>Streptophyta</taxon>
        <taxon>Embryophyta</taxon>
        <taxon>Tracheophyta</taxon>
        <taxon>Spermatophyta</taxon>
        <taxon>Magnoliopsida</taxon>
        <taxon>eudicotyledons</taxon>
        <taxon>Gunneridae</taxon>
        <taxon>Pentapetalae</taxon>
        <taxon>rosids</taxon>
        <taxon>malvids</taxon>
        <taxon>Malvales</taxon>
        <taxon>Malvaceae</taxon>
        <taxon>Malvoideae</taxon>
        <taxon>Hibiscus</taxon>
    </lineage>
</organism>
<gene>
    <name evidence="1" type="ORF">V6N11_064110</name>
</gene>
<dbReference type="Proteomes" id="UP001396334">
    <property type="component" value="Unassembled WGS sequence"/>
</dbReference>
<keyword evidence="2" id="KW-1185">Reference proteome</keyword>
<dbReference type="EMBL" id="JBBPBN010000056">
    <property type="protein sequence ID" value="KAK8989693.1"/>
    <property type="molecule type" value="Genomic_DNA"/>
</dbReference>
<accession>A0ABR2PMM7</accession>